<keyword evidence="11" id="KW-0677">Repeat</keyword>
<keyword evidence="5" id="KW-0723">Serine/threonine-protein kinase</keyword>
<dbReference type="FunFam" id="3.80.10.10:FF:000177">
    <property type="entry name" value="Leucine-rich repeat receptor-like serine/threonine-protein kinase At1g17230"/>
    <property type="match status" value="1"/>
</dbReference>
<evidence type="ECO:0000256" key="18">
    <source>
        <dbReference type="ARBA" id="ARBA00023180"/>
    </source>
</evidence>
<dbReference type="InterPro" id="IPR001611">
    <property type="entry name" value="Leu-rich_rpt"/>
</dbReference>
<dbReference type="Gene3D" id="3.80.10.10">
    <property type="entry name" value="Ribonuclease Inhibitor"/>
    <property type="match status" value="2"/>
</dbReference>
<dbReference type="AlphaFoldDB" id="A0A8J4QHQ9"/>
<evidence type="ECO:0000256" key="5">
    <source>
        <dbReference type="ARBA" id="ARBA00022527"/>
    </source>
</evidence>
<dbReference type="PANTHER" id="PTHR48005">
    <property type="entry name" value="LEUCINE RICH REPEAT KINASE 2"/>
    <property type="match status" value="1"/>
</dbReference>
<evidence type="ECO:0000256" key="4">
    <source>
        <dbReference type="ARBA" id="ARBA00022512"/>
    </source>
</evidence>
<evidence type="ECO:0000256" key="22">
    <source>
        <dbReference type="PROSITE-ProRule" id="PRU10141"/>
    </source>
</evidence>
<evidence type="ECO:0000256" key="17">
    <source>
        <dbReference type="ARBA" id="ARBA00023170"/>
    </source>
</evidence>
<comment type="caution">
    <text evidence="25">The sequence shown here is derived from an EMBL/GenBank/DDBJ whole genome shotgun (WGS) entry which is preliminary data.</text>
</comment>
<dbReference type="InterPro" id="IPR032675">
    <property type="entry name" value="LRR_dom_sf"/>
</dbReference>
<feature type="transmembrane region" description="Helical" evidence="23">
    <location>
        <begin position="559"/>
        <end position="580"/>
    </location>
</feature>
<evidence type="ECO:0000256" key="14">
    <source>
        <dbReference type="ARBA" id="ARBA00022840"/>
    </source>
</evidence>
<evidence type="ECO:0000256" key="23">
    <source>
        <dbReference type="SAM" id="Phobius"/>
    </source>
</evidence>
<keyword evidence="7" id="KW-0433">Leucine-rich repeat</keyword>
<dbReference type="SUPFAM" id="SSF56112">
    <property type="entry name" value="Protein kinase-like (PK-like)"/>
    <property type="match status" value="1"/>
</dbReference>
<dbReference type="FunFam" id="3.80.10.10:FF:000400">
    <property type="entry name" value="Nuclear pore complex protein NUP107"/>
    <property type="match status" value="1"/>
</dbReference>
<dbReference type="SMART" id="SM00369">
    <property type="entry name" value="LRR_TYP"/>
    <property type="match status" value="5"/>
</dbReference>
<dbReference type="InterPro" id="IPR051420">
    <property type="entry name" value="Ser_Thr_Kinases_DiverseReg"/>
</dbReference>
<comment type="catalytic activity">
    <reaction evidence="21">
        <text>L-seryl-[protein] + ATP = O-phospho-L-seryl-[protein] + ADP + H(+)</text>
        <dbReference type="Rhea" id="RHEA:17989"/>
        <dbReference type="Rhea" id="RHEA-COMP:9863"/>
        <dbReference type="Rhea" id="RHEA-COMP:11604"/>
        <dbReference type="ChEBI" id="CHEBI:15378"/>
        <dbReference type="ChEBI" id="CHEBI:29999"/>
        <dbReference type="ChEBI" id="CHEBI:30616"/>
        <dbReference type="ChEBI" id="CHEBI:83421"/>
        <dbReference type="ChEBI" id="CHEBI:456216"/>
        <dbReference type="EC" id="2.7.11.1"/>
    </reaction>
</comment>
<keyword evidence="18" id="KW-0325">Glycoprotein</keyword>
<keyword evidence="4" id="KW-0134">Cell wall</keyword>
<protein>
    <recommendedName>
        <fullName evidence="3">non-specific serine/threonine protein kinase</fullName>
        <ecNumber evidence="3">2.7.11.1</ecNumber>
    </recommendedName>
</protein>
<evidence type="ECO:0000256" key="20">
    <source>
        <dbReference type="ARBA" id="ARBA00047899"/>
    </source>
</evidence>
<evidence type="ECO:0000256" key="10">
    <source>
        <dbReference type="ARBA" id="ARBA00022729"/>
    </source>
</evidence>
<keyword evidence="8" id="KW-0808">Transferase</keyword>
<evidence type="ECO:0000256" key="2">
    <source>
        <dbReference type="ARBA" id="ARBA00004479"/>
    </source>
</evidence>
<evidence type="ECO:0000256" key="7">
    <source>
        <dbReference type="ARBA" id="ARBA00022614"/>
    </source>
</evidence>
<dbReference type="Pfam" id="PF00560">
    <property type="entry name" value="LRR_1"/>
    <property type="match status" value="5"/>
</dbReference>
<dbReference type="Pfam" id="PF23598">
    <property type="entry name" value="LRR_14"/>
    <property type="match status" value="1"/>
</dbReference>
<dbReference type="InterPro" id="IPR000719">
    <property type="entry name" value="Prot_kinase_dom"/>
</dbReference>
<keyword evidence="6" id="KW-0597">Phosphoprotein</keyword>
<evidence type="ECO:0000256" key="8">
    <source>
        <dbReference type="ARBA" id="ARBA00022679"/>
    </source>
</evidence>
<accession>A0A8J4QHQ9</accession>
<evidence type="ECO:0000256" key="13">
    <source>
        <dbReference type="ARBA" id="ARBA00022777"/>
    </source>
</evidence>
<dbReference type="InterPro" id="IPR055414">
    <property type="entry name" value="LRR_R13L4/SHOC2-like"/>
</dbReference>
<keyword evidence="15 23" id="KW-1133">Transmembrane helix</keyword>
<keyword evidence="9 23" id="KW-0812">Transmembrane</keyword>
<keyword evidence="12 22" id="KW-0547">Nucleotide-binding</keyword>
<dbReference type="Proteomes" id="UP000737018">
    <property type="component" value="Unassembled WGS sequence"/>
</dbReference>
<evidence type="ECO:0000256" key="11">
    <source>
        <dbReference type="ARBA" id="ARBA00022737"/>
    </source>
</evidence>
<feature type="binding site" evidence="22">
    <location>
        <position position="654"/>
    </location>
    <ligand>
        <name>ATP</name>
        <dbReference type="ChEBI" id="CHEBI:30616"/>
    </ligand>
</feature>
<evidence type="ECO:0000256" key="6">
    <source>
        <dbReference type="ARBA" id="ARBA00022553"/>
    </source>
</evidence>
<dbReference type="PROSITE" id="PS50011">
    <property type="entry name" value="PROTEIN_KINASE_DOM"/>
    <property type="match status" value="1"/>
</dbReference>
<name>A0A8J4QHQ9_9ROSI</name>
<dbReference type="PROSITE" id="PS00107">
    <property type="entry name" value="PROTEIN_KINASE_ATP"/>
    <property type="match status" value="1"/>
</dbReference>
<dbReference type="GO" id="GO:0016020">
    <property type="term" value="C:membrane"/>
    <property type="evidence" value="ECO:0007669"/>
    <property type="project" value="UniProtKB-SubCell"/>
</dbReference>
<reference evidence="25" key="1">
    <citation type="submission" date="2020-03" db="EMBL/GenBank/DDBJ databases">
        <title>Castanea mollissima Vanexum genome sequencing.</title>
        <authorList>
            <person name="Staton M."/>
        </authorList>
    </citation>
    <scope>NUCLEOTIDE SEQUENCE</scope>
    <source>
        <tissue evidence="25">Leaf</tissue>
    </source>
</reference>
<dbReference type="Gene3D" id="3.30.200.20">
    <property type="entry name" value="Phosphorylase Kinase, domain 1"/>
    <property type="match status" value="1"/>
</dbReference>
<dbReference type="FunFam" id="1.10.510.10:FF:000445">
    <property type="entry name" value="MDIS1-interacting receptor like kinase 2"/>
    <property type="match status" value="1"/>
</dbReference>
<dbReference type="FunFam" id="3.30.200.20:FF:000309">
    <property type="entry name" value="Leucine-rich repeat receptor protein kinase MSP1"/>
    <property type="match status" value="1"/>
</dbReference>
<evidence type="ECO:0000256" key="12">
    <source>
        <dbReference type="ARBA" id="ARBA00022741"/>
    </source>
</evidence>
<evidence type="ECO:0000256" key="1">
    <source>
        <dbReference type="ARBA" id="ARBA00004191"/>
    </source>
</evidence>
<dbReference type="InterPro" id="IPR011009">
    <property type="entry name" value="Kinase-like_dom_sf"/>
</dbReference>
<evidence type="ECO:0000313" key="25">
    <source>
        <dbReference type="EMBL" id="KAF3945979.1"/>
    </source>
</evidence>
<comment type="catalytic activity">
    <reaction evidence="20">
        <text>L-threonyl-[protein] + ATP = O-phospho-L-threonyl-[protein] + ADP + H(+)</text>
        <dbReference type="Rhea" id="RHEA:46608"/>
        <dbReference type="Rhea" id="RHEA-COMP:11060"/>
        <dbReference type="Rhea" id="RHEA-COMP:11605"/>
        <dbReference type="ChEBI" id="CHEBI:15378"/>
        <dbReference type="ChEBI" id="CHEBI:30013"/>
        <dbReference type="ChEBI" id="CHEBI:30616"/>
        <dbReference type="ChEBI" id="CHEBI:61977"/>
        <dbReference type="ChEBI" id="CHEBI:456216"/>
        <dbReference type="EC" id="2.7.11.1"/>
    </reaction>
</comment>
<evidence type="ECO:0000256" key="16">
    <source>
        <dbReference type="ARBA" id="ARBA00023136"/>
    </source>
</evidence>
<feature type="domain" description="Protein kinase" evidence="24">
    <location>
        <begin position="625"/>
        <end position="901"/>
    </location>
</feature>
<keyword evidence="16 23" id="KW-0472">Membrane</keyword>
<dbReference type="InterPro" id="IPR003591">
    <property type="entry name" value="Leu-rich_rpt_typical-subtyp"/>
</dbReference>
<evidence type="ECO:0000313" key="26">
    <source>
        <dbReference type="Proteomes" id="UP000737018"/>
    </source>
</evidence>
<dbReference type="SUPFAM" id="SSF52058">
    <property type="entry name" value="L domain-like"/>
    <property type="match status" value="2"/>
</dbReference>
<keyword evidence="17" id="KW-0675">Receptor</keyword>
<dbReference type="Pfam" id="PF13855">
    <property type="entry name" value="LRR_8"/>
    <property type="match status" value="1"/>
</dbReference>
<dbReference type="Gene3D" id="1.10.510.10">
    <property type="entry name" value="Transferase(Phosphotransferase) domain 1"/>
    <property type="match status" value="1"/>
</dbReference>
<keyword evidence="10" id="KW-0732">Signal</keyword>
<dbReference type="InterPro" id="IPR017441">
    <property type="entry name" value="Protein_kinase_ATP_BS"/>
</dbReference>
<organism evidence="25 26">
    <name type="scientific">Castanea mollissima</name>
    <name type="common">Chinese chestnut</name>
    <dbReference type="NCBI Taxonomy" id="60419"/>
    <lineage>
        <taxon>Eukaryota</taxon>
        <taxon>Viridiplantae</taxon>
        <taxon>Streptophyta</taxon>
        <taxon>Embryophyta</taxon>
        <taxon>Tracheophyta</taxon>
        <taxon>Spermatophyta</taxon>
        <taxon>Magnoliopsida</taxon>
        <taxon>eudicotyledons</taxon>
        <taxon>Gunneridae</taxon>
        <taxon>Pentapetalae</taxon>
        <taxon>rosids</taxon>
        <taxon>fabids</taxon>
        <taxon>Fagales</taxon>
        <taxon>Fagaceae</taxon>
        <taxon>Castanea</taxon>
    </lineage>
</organism>
<comment type="similarity">
    <text evidence="19">Belongs to the polygalacturonase-inhibiting protein family.</text>
</comment>
<evidence type="ECO:0000256" key="9">
    <source>
        <dbReference type="ARBA" id="ARBA00022692"/>
    </source>
</evidence>
<evidence type="ECO:0000256" key="21">
    <source>
        <dbReference type="ARBA" id="ARBA00048679"/>
    </source>
</evidence>
<evidence type="ECO:0000256" key="19">
    <source>
        <dbReference type="ARBA" id="ARBA00038043"/>
    </source>
</evidence>
<dbReference type="InterPro" id="IPR008266">
    <property type="entry name" value="Tyr_kinase_AS"/>
</dbReference>
<proteinExistence type="inferred from homology"/>
<dbReference type="Pfam" id="PF00069">
    <property type="entry name" value="Pkinase"/>
    <property type="match status" value="1"/>
</dbReference>
<gene>
    <name evidence="25" type="ORF">CMV_027701</name>
</gene>
<evidence type="ECO:0000256" key="15">
    <source>
        <dbReference type="ARBA" id="ARBA00022989"/>
    </source>
</evidence>
<keyword evidence="26" id="KW-1185">Reference proteome</keyword>
<dbReference type="GO" id="GO:0005524">
    <property type="term" value="F:ATP binding"/>
    <property type="evidence" value="ECO:0007669"/>
    <property type="project" value="UniProtKB-UniRule"/>
</dbReference>
<keyword evidence="13" id="KW-0418">Kinase</keyword>
<evidence type="ECO:0000259" key="24">
    <source>
        <dbReference type="PROSITE" id="PS50011"/>
    </source>
</evidence>
<keyword evidence="14 22" id="KW-0067">ATP-binding</keyword>
<dbReference type="PROSITE" id="PS00109">
    <property type="entry name" value="PROTEIN_KINASE_TYR"/>
    <property type="match status" value="1"/>
</dbReference>
<dbReference type="EMBL" id="JRKL02010466">
    <property type="protein sequence ID" value="KAF3945979.1"/>
    <property type="molecule type" value="Genomic_DNA"/>
</dbReference>
<dbReference type="OrthoDB" id="676979at2759"/>
<sequence length="916" mass="100895">MAYLLDKKLSAVFGVLLRIAIALIPLSHFAAFAFANSTTSLVAAAAARDVGKEWKEAEALLNWSASLDNQSQTLLSSWGTLSNLSFSSFPDLLAIDLSRNSLYGNIPDQIGNISKLTLLNLAHNDLSETITSSIGRLSRLSYLDFSSNQLSGRIPSEIGLLRALLSLALDTNSLIGSIPTSIGNLGNLYELDLYDNKLSGSIPTTIGNLTKLINLKLMMNKLSGSIPHEINNLTNLRNLVLGSNESTGHLSQYICHAGSLVHFSVSNNHFTGPIPKGLKNCTTLIRIRLDGNQLVGNISEDFSIYPNLIYMDLSYNNFYGELSSKWGQCQNLTSLKVSNNKMSGNIPPELSGATQLVELDLSSNHLIGRIPKELRRLKSLITLLLSDNQISGKIPSEIGMLSRMKNLNLAGNNLSGLIPKELGDFSNLLFLNMSRNLLEGSIFPEIGRLNSLENLDLSMNALIGKIPPQLGDLPRLEILNISHNNLSGSIPSTFLDISSLTSIDISYNDLEGPIPNIKAFRDAPNEAFQNNKGLCGNVTGLKACPQMIHNPLHRKGNNYVIIILVPLLGTLFLIFITFKVSHICSQRGMKIENKLTSTQNDDLFAIWSFDGKMVYENIIEATEEFNTKYCIGLGGYGSVYKLELPTSQVVAVKKLHSLPNGETSNQKAFISEIHALIEIRHRNIVKLYDFCAHPRHSLLVYEFLEEGSLVQLLNNEERAKAFEWIKRVNVIKGVANALSYMHHDCSTPIIHHDISSKNVLLDMEYEAHISDFGIARLLKPDSSNWTTLAGTYGYMAPELAYTMEINTKCDVYSFGVLTLKIIMGKHPSDLILSLSPSATFTTHNMPLNDMLDQRLSLPTNQVASDLLHIANIAIACLHTSPESRPTMQQVSQEISTQKAHLVKPLHIITLGEVVTV</sequence>
<dbReference type="EC" id="2.7.11.1" evidence="3"/>
<evidence type="ECO:0000256" key="3">
    <source>
        <dbReference type="ARBA" id="ARBA00012513"/>
    </source>
</evidence>
<dbReference type="GO" id="GO:0004674">
    <property type="term" value="F:protein serine/threonine kinase activity"/>
    <property type="evidence" value="ECO:0007669"/>
    <property type="project" value="UniProtKB-KW"/>
</dbReference>
<keyword evidence="4" id="KW-0964">Secreted</keyword>
<dbReference type="PANTHER" id="PTHR48005:SF70">
    <property type="entry name" value="MDIS1-INTERACTING RECEPTOR LIKE KINASE 2-LIKE"/>
    <property type="match status" value="1"/>
</dbReference>
<comment type="subcellular location">
    <subcellularLocation>
        <location evidence="2">Membrane</location>
        <topology evidence="2">Single-pass type I membrane protein</topology>
    </subcellularLocation>
    <subcellularLocation>
        <location evidence="1">Secreted</location>
        <location evidence="1">Cell wall</location>
    </subcellularLocation>
</comment>